<accession>A0A415DTP9</accession>
<feature type="region of interest" description="Disordered" evidence="12">
    <location>
        <begin position="252"/>
        <end position="274"/>
    </location>
</feature>
<dbReference type="Pfam" id="PF07194">
    <property type="entry name" value="P2"/>
    <property type="match status" value="1"/>
</dbReference>
<dbReference type="Pfam" id="PF02518">
    <property type="entry name" value="HATPase_c"/>
    <property type="match status" value="1"/>
</dbReference>
<evidence type="ECO:0000256" key="10">
    <source>
        <dbReference type="ARBA" id="ARBA00035100"/>
    </source>
</evidence>
<dbReference type="SMART" id="SM00073">
    <property type="entry name" value="HPT"/>
    <property type="match status" value="1"/>
</dbReference>
<dbReference type="PRINTS" id="PR00344">
    <property type="entry name" value="BCTRLSENSOR"/>
</dbReference>
<keyword evidence="9" id="KW-0902">Two-component regulatory system</keyword>
<dbReference type="PROSITE" id="PS50109">
    <property type="entry name" value="HIS_KIN"/>
    <property type="match status" value="1"/>
</dbReference>
<evidence type="ECO:0000256" key="6">
    <source>
        <dbReference type="ARBA" id="ARBA00022679"/>
    </source>
</evidence>
<dbReference type="Proteomes" id="UP000284841">
    <property type="component" value="Unassembled WGS sequence"/>
</dbReference>
<dbReference type="SUPFAM" id="SSF55052">
    <property type="entry name" value="CheY-binding domain of CheA"/>
    <property type="match status" value="1"/>
</dbReference>
<dbReference type="Pfam" id="PF01584">
    <property type="entry name" value="CheW"/>
    <property type="match status" value="1"/>
</dbReference>
<comment type="caution">
    <text evidence="16">The sequence shown here is derived from an EMBL/GenBank/DDBJ whole genome shotgun (WGS) entry which is preliminary data.</text>
</comment>
<dbReference type="Gene3D" id="2.30.30.40">
    <property type="entry name" value="SH3 Domains"/>
    <property type="match status" value="1"/>
</dbReference>
<evidence type="ECO:0000256" key="4">
    <source>
        <dbReference type="ARBA" id="ARBA00022500"/>
    </source>
</evidence>
<evidence type="ECO:0000313" key="16">
    <source>
        <dbReference type="EMBL" id="RHJ83374.1"/>
    </source>
</evidence>
<evidence type="ECO:0000256" key="2">
    <source>
        <dbReference type="ARBA" id="ARBA00012438"/>
    </source>
</evidence>
<dbReference type="SUPFAM" id="SSF55874">
    <property type="entry name" value="ATPase domain of HSP90 chaperone/DNA topoisomerase II/histidine kinase"/>
    <property type="match status" value="1"/>
</dbReference>
<dbReference type="GO" id="GO:0000155">
    <property type="term" value="F:phosphorelay sensor kinase activity"/>
    <property type="evidence" value="ECO:0007669"/>
    <property type="project" value="InterPro"/>
</dbReference>
<dbReference type="EMBL" id="QRMS01000009">
    <property type="protein sequence ID" value="RHJ83374.1"/>
    <property type="molecule type" value="Genomic_DNA"/>
</dbReference>
<dbReference type="Pfam" id="PF01627">
    <property type="entry name" value="Hpt"/>
    <property type="match status" value="1"/>
</dbReference>
<evidence type="ECO:0000259" key="13">
    <source>
        <dbReference type="PROSITE" id="PS50109"/>
    </source>
</evidence>
<sequence>MSYFDEDAREMLEVYLLETRQLTEQLNNCLMEAEKNNRFAEEDIHGIFRVMHTIKSSSAMMGLTQLSALAHKLEDIFAYYREEIGTIENPEQEIFDLMFLVSDHITAEMERMEAEEYVPSDIKRIEKQAEEYWEQFCCDEQKKEQIVEPQQEDPQKCDYFDGKSGTIVNVIFEQGCRLENVRAFMLIRQIRGLCSDLETYPPDLEHSSESSAFIGEEGLYICFTSDQKTEVLELMEKGLFVNRVILIADEEEPEESTEELIPQESQTKKQQETRETEFLDVKAEKLDKMQNLSCEMVIQMLVLEEALRKNGLEDIREGTARQINLLISEMERTVMEMRMRPVNRIVPKLRRILRDICRDEGKEAELVINCGDIEADKSIVECCSEALMHLIRNAVDHGIESGQVRQDLGKEKKGKIVFQVESTVGELLLTLSDDGCGLDEEKILNKARERELLVKPEAEYTSQEIYELILKPGFTTNETVNAYSGRGVGLDVVNNIMEEIGGHLYIESQAGVGSKFTMVAPLTLSTIESACFRVGAYHFSVPARYVFNFMEYEEKQKQIRQIDGHSYVLYDGKMVPLINLRKVCGLEEEVPEHSIVIYVRGTRREGCLVADAMQEQKRIVVRPLPTLLGSSFRKATGISGCSIMGDGNICAALDLETVIGNFEKEGAHEF</sequence>
<dbReference type="InterPro" id="IPR035891">
    <property type="entry name" value="CheY-binding_CheA"/>
</dbReference>
<evidence type="ECO:0000256" key="3">
    <source>
        <dbReference type="ARBA" id="ARBA00021495"/>
    </source>
</evidence>
<dbReference type="Gene3D" id="1.20.120.160">
    <property type="entry name" value="HPT domain"/>
    <property type="match status" value="1"/>
</dbReference>
<dbReference type="InterPro" id="IPR036641">
    <property type="entry name" value="HPT_dom_sf"/>
</dbReference>
<keyword evidence="8" id="KW-0418">Kinase</keyword>
<evidence type="ECO:0000256" key="12">
    <source>
        <dbReference type="SAM" id="MobiDB-lite"/>
    </source>
</evidence>
<proteinExistence type="predicted"/>
<dbReference type="RefSeq" id="WP_067535911.1">
    <property type="nucleotide sequence ID" value="NZ_AP025567.1"/>
</dbReference>
<dbReference type="GO" id="GO:0006935">
    <property type="term" value="P:chemotaxis"/>
    <property type="evidence" value="ECO:0007669"/>
    <property type="project" value="UniProtKB-KW"/>
</dbReference>
<dbReference type="InterPro" id="IPR002545">
    <property type="entry name" value="CheW-lke_dom"/>
</dbReference>
<evidence type="ECO:0000256" key="11">
    <source>
        <dbReference type="PROSITE-ProRule" id="PRU00110"/>
    </source>
</evidence>
<dbReference type="SUPFAM" id="SSF47226">
    <property type="entry name" value="Histidine-containing phosphotransfer domain, HPT domain"/>
    <property type="match status" value="1"/>
</dbReference>
<dbReference type="PROSITE" id="PS50894">
    <property type="entry name" value="HPT"/>
    <property type="match status" value="1"/>
</dbReference>
<dbReference type="PANTHER" id="PTHR43395">
    <property type="entry name" value="SENSOR HISTIDINE KINASE CHEA"/>
    <property type="match status" value="1"/>
</dbReference>
<evidence type="ECO:0000313" key="17">
    <source>
        <dbReference type="Proteomes" id="UP000284841"/>
    </source>
</evidence>
<feature type="domain" description="Histidine kinase" evidence="13">
    <location>
        <begin position="315"/>
        <end position="524"/>
    </location>
</feature>
<keyword evidence="4" id="KW-0145">Chemotaxis</keyword>
<feature type="modified residue" description="Phosphohistidine" evidence="11">
    <location>
        <position position="52"/>
    </location>
</feature>
<keyword evidence="7" id="KW-0547">Nucleotide-binding</keyword>
<dbReference type="STRING" id="1776384.GCA_900086585_01465"/>
<dbReference type="SMART" id="SM00387">
    <property type="entry name" value="HATPase_c"/>
    <property type="match status" value="1"/>
</dbReference>
<dbReference type="InterPro" id="IPR036061">
    <property type="entry name" value="CheW-like_dom_sf"/>
</dbReference>
<keyword evidence="5 11" id="KW-0597">Phosphoprotein</keyword>
<evidence type="ECO:0000256" key="8">
    <source>
        <dbReference type="ARBA" id="ARBA00022777"/>
    </source>
</evidence>
<feature type="domain" description="HPt" evidence="15">
    <location>
        <begin position="4"/>
        <end position="112"/>
    </location>
</feature>
<dbReference type="Gene3D" id="3.30.565.10">
    <property type="entry name" value="Histidine kinase-like ATPase, C-terminal domain"/>
    <property type="match status" value="1"/>
</dbReference>
<evidence type="ECO:0000259" key="14">
    <source>
        <dbReference type="PROSITE" id="PS50851"/>
    </source>
</evidence>
<dbReference type="InterPro" id="IPR008207">
    <property type="entry name" value="Sig_transdc_His_kin_Hpt_dom"/>
</dbReference>
<dbReference type="InterPro" id="IPR005467">
    <property type="entry name" value="His_kinase_dom"/>
</dbReference>
<dbReference type="AlphaFoldDB" id="A0A415DTP9"/>
<evidence type="ECO:0000256" key="9">
    <source>
        <dbReference type="ARBA" id="ARBA00023012"/>
    </source>
</evidence>
<dbReference type="PROSITE" id="PS50851">
    <property type="entry name" value="CHEW"/>
    <property type="match status" value="1"/>
</dbReference>
<dbReference type="FunFam" id="3.30.565.10:FF:000016">
    <property type="entry name" value="Chemotaxis protein CheA, putative"/>
    <property type="match status" value="1"/>
</dbReference>
<name>A0A415DTP9_9FIRM</name>
<evidence type="ECO:0000256" key="7">
    <source>
        <dbReference type="ARBA" id="ARBA00022741"/>
    </source>
</evidence>
<dbReference type="SMART" id="SM00260">
    <property type="entry name" value="CheW"/>
    <property type="match status" value="1"/>
</dbReference>
<dbReference type="InterPro" id="IPR036890">
    <property type="entry name" value="HATPase_C_sf"/>
</dbReference>
<dbReference type="CDD" id="cd00088">
    <property type="entry name" value="HPT"/>
    <property type="match status" value="1"/>
</dbReference>
<keyword evidence="17" id="KW-1185">Reference proteome</keyword>
<gene>
    <name evidence="16" type="ORF">DW099_18840</name>
</gene>
<dbReference type="InterPro" id="IPR010808">
    <property type="entry name" value="CheA_P2-bd"/>
</dbReference>
<dbReference type="EC" id="2.7.13.3" evidence="2"/>
<reference evidence="16 17" key="1">
    <citation type="submission" date="2018-08" db="EMBL/GenBank/DDBJ databases">
        <title>A genome reference for cultivated species of the human gut microbiota.</title>
        <authorList>
            <person name="Zou Y."/>
            <person name="Xue W."/>
            <person name="Luo G."/>
        </authorList>
    </citation>
    <scope>NUCLEOTIDE SEQUENCE [LARGE SCALE GENOMIC DNA]</scope>
    <source>
        <strain evidence="16 17">AM07-24</strain>
    </source>
</reference>
<protein>
    <recommendedName>
        <fullName evidence="3">Chemotaxis protein CheA</fullName>
        <ecNumber evidence="2">2.7.13.3</ecNumber>
    </recommendedName>
</protein>
<keyword evidence="6" id="KW-0808">Transferase</keyword>
<dbReference type="OrthoDB" id="9803176at2"/>
<organism evidence="16 17">
    <name type="scientific">Emergencia timonensis</name>
    <dbReference type="NCBI Taxonomy" id="1776384"/>
    <lineage>
        <taxon>Bacteria</taxon>
        <taxon>Bacillati</taxon>
        <taxon>Bacillota</taxon>
        <taxon>Clostridia</taxon>
        <taxon>Peptostreptococcales</taxon>
        <taxon>Anaerovoracaceae</taxon>
        <taxon>Emergencia</taxon>
    </lineage>
</organism>
<dbReference type="PANTHER" id="PTHR43395:SF10">
    <property type="entry name" value="CHEMOTAXIS PROTEIN CHEA"/>
    <property type="match status" value="1"/>
</dbReference>
<dbReference type="InterPro" id="IPR051315">
    <property type="entry name" value="Bact_Chemotaxis_CheA"/>
</dbReference>
<feature type="domain" description="CheW-like" evidence="14">
    <location>
        <begin position="526"/>
        <end position="664"/>
    </location>
</feature>
<comment type="function">
    <text evidence="10">Involved in the transmission of sensory signals from the chemoreceptors to the flagellar motors. CheA is autophosphorylated; it can transfer its phosphate group to either CheB or CheY.</text>
</comment>
<comment type="catalytic activity">
    <reaction evidence="1">
        <text>ATP + protein L-histidine = ADP + protein N-phospho-L-histidine.</text>
        <dbReference type="EC" id="2.7.13.3"/>
    </reaction>
</comment>
<evidence type="ECO:0000259" key="15">
    <source>
        <dbReference type="PROSITE" id="PS50894"/>
    </source>
</evidence>
<dbReference type="SUPFAM" id="SSF50341">
    <property type="entry name" value="CheW-like"/>
    <property type="match status" value="1"/>
</dbReference>
<evidence type="ECO:0000256" key="5">
    <source>
        <dbReference type="ARBA" id="ARBA00022553"/>
    </source>
</evidence>
<dbReference type="InterPro" id="IPR003594">
    <property type="entry name" value="HATPase_dom"/>
</dbReference>
<evidence type="ECO:0000256" key="1">
    <source>
        <dbReference type="ARBA" id="ARBA00000085"/>
    </source>
</evidence>
<dbReference type="InterPro" id="IPR004358">
    <property type="entry name" value="Sig_transdc_His_kin-like_C"/>
</dbReference>
<dbReference type="GeneID" id="83003844"/>